<dbReference type="InterPro" id="IPR016171">
    <property type="entry name" value="Vanillyl_alc_oxidase_C-sub2"/>
</dbReference>
<reference evidence="6" key="1">
    <citation type="journal article" date="2023" name="Int. J. Syst. Evol. Microbiol.">
        <title>Mesoterricola silvestris gen. nov., sp. nov., Mesoterricola sediminis sp. nov., Geothrix oryzae sp. nov., Geothrix edaphica sp. nov., Geothrix rubra sp. nov., and Geothrix limicola sp. nov., six novel members of Acidobacteriota isolated from soils.</title>
        <authorList>
            <person name="Itoh H."/>
            <person name="Sugisawa Y."/>
            <person name="Mise K."/>
            <person name="Xu Z."/>
            <person name="Kuniyasu M."/>
            <person name="Ushijima N."/>
            <person name="Kawano K."/>
            <person name="Kobayashi E."/>
            <person name="Shiratori Y."/>
            <person name="Masuda Y."/>
            <person name="Senoo K."/>
        </authorList>
    </citation>
    <scope>NUCLEOTIDE SEQUENCE</scope>
    <source>
        <strain evidence="6">W786</strain>
    </source>
</reference>
<evidence type="ECO:0000256" key="1">
    <source>
        <dbReference type="ARBA" id="ARBA00001974"/>
    </source>
</evidence>
<evidence type="ECO:0000313" key="6">
    <source>
        <dbReference type="EMBL" id="BDU78842.1"/>
    </source>
</evidence>
<keyword evidence="4" id="KW-0560">Oxidoreductase</keyword>
<dbReference type="Proteomes" id="UP001228113">
    <property type="component" value="Chromosome"/>
</dbReference>
<name>A0AA48H3C6_9BACT</name>
<dbReference type="GO" id="GO:0016491">
    <property type="term" value="F:oxidoreductase activity"/>
    <property type="evidence" value="ECO:0007669"/>
    <property type="project" value="UniProtKB-KW"/>
</dbReference>
<dbReference type="InterPro" id="IPR016166">
    <property type="entry name" value="FAD-bd_PCMH"/>
</dbReference>
<dbReference type="InterPro" id="IPR016164">
    <property type="entry name" value="FAD-linked_Oxase-like_C"/>
</dbReference>
<dbReference type="Gene3D" id="1.10.45.10">
    <property type="entry name" value="Vanillyl-alcohol Oxidase, Chain A, domain 4"/>
    <property type="match status" value="1"/>
</dbReference>
<feature type="domain" description="FAD-binding PCMH-type" evidence="5">
    <location>
        <begin position="30"/>
        <end position="209"/>
    </location>
</feature>
<dbReference type="PANTHER" id="PTHR42934:SF2">
    <property type="entry name" value="GLYCOLATE OXIDASE SUBUNIT GLCD"/>
    <property type="match status" value="1"/>
</dbReference>
<gene>
    <name evidence="6" type="ORF">METESE_38000</name>
</gene>
<protein>
    <submittedName>
        <fullName evidence="6">2-hydroxy-acid oxidase</fullName>
    </submittedName>
</protein>
<keyword evidence="7" id="KW-1185">Reference proteome</keyword>
<accession>A0AA48H3C6</accession>
<evidence type="ECO:0000256" key="2">
    <source>
        <dbReference type="ARBA" id="ARBA00022630"/>
    </source>
</evidence>
<comment type="cofactor">
    <cofactor evidence="1">
        <name>FAD</name>
        <dbReference type="ChEBI" id="CHEBI:57692"/>
    </cofactor>
</comment>
<proteinExistence type="predicted"/>
<dbReference type="GO" id="GO:0071949">
    <property type="term" value="F:FAD binding"/>
    <property type="evidence" value="ECO:0007669"/>
    <property type="project" value="InterPro"/>
</dbReference>
<dbReference type="Pfam" id="PF02913">
    <property type="entry name" value="FAD-oxidase_C"/>
    <property type="match status" value="1"/>
</dbReference>
<dbReference type="InterPro" id="IPR006094">
    <property type="entry name" value="Oxid_FAD_bind_N"/>
</dbReference>
<evidence type="ECO:0000256" key="3">
    <source>
        <dbReference type="ARBA" id="ARBA00022827"/>
    </source>
</evidence>
<evidence type="ECO:0000313" key="7">
    <source>
        <dbReference type="Proteomes" id="UP001228113"/>
    </source>
</evidence>
<dbReference type="AlphaFoldDB" id="A0AA48H3C6"/>
<sequence length="445" mass="47920">MATFPEIPDAAVLTASDTTEAYRHDESHLTGDAPLAVVKPRTPAALRELVRRAKAEGFSLVPRGTGTGKAGGCLPMGPAVVVDMGQYEGRIEVSRPDLALRAPASALLKDVKAAALAEGLFYPPDPNSWDQCAFGGSLATNAGGPGACKYGMTRQWVLAVEALMADGEVHTFGIPSVKCNTGPSLGQLLIGSEGIFGIITGATVRLIPAPQERLTLLLPMERWHDLLELPARLVSAGYLPAAFEFWDPSVLADLRSHGPEAARRMPGEALALLEFDDRDCGTEAFLEGLIEALGDLAEHLQSATDARQREALWEVRRLTSVHLKERYPRKVSEDIVVPRSRVREFFEAMEGMGLPTVTYGHLGDGNLHVNLLAAGETPRPELDRQLVDLFGICVRLGGTLSGEHGIGLAKRDAFHHFSDPYHLEALRGIKQGVDPLGIFNPGKII</sequence>
<keyword evidence="2" id="KW-0285">Flavoprotein</keyword>
<dbReference type="FunFam" id="1.10.45.10:FF:000001">
    <property type="entry name" value="D-lactate dehydrogenase mitochondrial"/>
    <property type="match status" value="1"/>
</dbReference>
<dbReference type="RefSeq" id="WP_243333544.1">
    <property type="nucleotide sequence ID" value="NZ_AP027081.1"/>
</dbReference>
<dbReference type="PANTHER" id="PTHR42934">
    <property type="entry name" value="GLYCOLATE OXIDASE SUBUNIT GLCD"/>
    <property type="match status" value="1"/>
</dbReference>
<dbReference type="Pfam" id="PF01565">
    <property type="entry name" value="FAD_binding_4"/>
    <property type="match status" value="1"/>
</dbReference>
<dbReference type="EMBL" id="AP027081">
    <property type="protein sequence ID" value="BDU78842.1"/>
    <property type="molecule type" value="Genomic_DNA"/>
</dbReference>
<dbReference type="Gene3D" id="3.30.70.2740">
    <property type="match status" value="1"/>
</dbReference>
<dbReference type="SUPFAM" id="SSF55103">
    <property type="entry name" value="FAD-linked oxidases, C-terminal domain"/>
    <property type="match status" value="1"/>
</dbReference>
<organism evidence="6 7">
    <name type="scientific">Mesoterricola sediminis</name>
    <dbReference type="NCBI Taxonomy" id="2927980"/>
    <lineage>
        <taxon>Bacteria</taxon>
        <taxon>Pseudomonadati</taxon>
        <taxon>Acidobacteriota</taxon>
        <taxon>Holophagae</taxon>
        <taxon>Holophagales</taxon>
        <taxon>Holophagaceae</taxon>
        <taxon>Mesoterricola</taxon>
    </lineage>
</organism>
<dbReference type="SUPFAM" id="SSF56176">
    <property type="entry name" value="FAD-binding/transporter-associated domain-like"/>
    <property type="match status" value="1"/>
</dbReference>
<evidence type="ECO:0000259" key="5">
    <source>
        <dbReference type="PROSITE" id="PS51387"/>
    </source>
</evidence>
<keyword evidence="3" id="KW-0274">FAD</keyword>
<dbReference type="InterPro" id="IPR051914">
    <property type="entry name" value="FAD-linked_OxidoTrans_Type4"/>
</dbReference>
<dbReference type="InterPro" id="IPR036318">
    <property type="entry name" value="FAD-bd_PCMH-like_sf"/>
</dbReference>
<dbReference type="InterPro" id="IPR016169">
    <property type="entry name" value="FAD-bd_PCMH_sub2"/>
</dbReference>
<dbReference type="KEGG" id="msea:METESE_38000"/>
<evidence type="ECO:0000256" key="4">
    <source>
        <dbReference type="ARBA" id="ARBA00023002"/>
    </source>
</evidence>
<dbReference type="PROSITE" id="PS51387">
    <property type="entry name" value="FAD_PCMH"/>
    <property type="match status" value="1"/>
</dbReference>
<dbReference type="Gene3D" id="3.30.465.10">
    <property type="match status" value="1"/>
</dbReference>
<dbReference type="InterPro" id="IPR004113">
    <property type="entry name" value="FAD-bd_oxidored_4_C"/>
</dbReference>